<evidence type="ECO:0000256" key="5">
    <source>
        <dbReference type="ARBA" id="ARBA00022857"/>
    </source>
</evidence>
<dbReference type="InterPro" id="IPR036291">
    <property type="entry name" value="NAD(P)-bd_dom_sf"/>
</dbReference>
<dbReference type="PRINTS" id="PR00370">
    <property type="entry name" value="FMOXYGENASE"/>
</dbReference>
<dbReference type="InterPro" id="IPR020946">
    <property type="entry name" value="Flavin_mOase-like"/>
</dbReference>
<keyword evidence="4" id="KW-0274">FAD</keyword>
<reference evidence="7 8" key="1">
    <citation type="journal article" date="2019" name="Int. J. Syst. Evol. Microbiol.">
        <title>The Global Catalogue of Microorganisms (GCM) 10K type strain sequencing project: providing services to taxonomists for standard genome sequencing and annotation.</title>
        <authorList>
            <consortium name="The Broad Institute Genomics Platform"/>
            <consortium name="The Broad Institute Genome Sequencing Center for Infectious Disease"/>
            <person name="Wu L."/>
            <person name="Ma J."/>
        </authorList>
    </citation>
    <scope>NUCLEOTIDE SEQUENCE [LARGE SCALE GENOMIC DNA]</scope>
    <source>
        <strain evidence="7 8">JCM 13249</strain>
    </source>
</reference>
<keyword evidence="5" id="KW-0521">NADP</keyword>
<proteinExistence type="inferred from homology"/>
<dbReference type="InterPro" id="IPR000960">
    <property type="entry name" value="Flavin_mOase"/>
</dbReference>
<keyword evidence="6" id="KW-0560">Oxidoreductase</keyword>
<evidence type="ECO:0000313" key="7">
    <source>
        <dbReference type="EMBL" id="GAA1744331.1"/>
    </source>
</evidence>
<dbReference type="EMBL" id="BAAALS010000005">
    <property type="protein sequence ID" value="GAA1744331.1"/>
    <property type="molecule type" value="Genomic_DNA"/>
</dbReference>
<evidence type="ECO:0000256" key="3">
    <source>
        <dbReference type="ARBA" id="ARBA00022630"/>
    </source>
</evidence>
<dbReference type="Pfam" id="PF00743">
    <property type="entry name" value="FMO-like"/>
    <property type="match status" value="1"/>
</dbReference>
<evidence type="ECO:0000256" key="2">
    <source>
        <dbReference type="ARBA" id="ARBA00010139"/>
    </source>
</evidence>
<evidence type="ECO:0000256" key="4">
    <source>
        <dbReference type="ARBA" id="ARBA00022827"/>
    </source>
</evidence>
<organism evidence="7 8">
    <name type="scientific">Luedemannella helvata</name>
    <dbReference type="NCBI Taxonomy" id="349315"/>
    <lineage>
        <taxon>Bacteria</taxon>
        <taxon>Bacillati</taxon>
        <taxon>Actinomycetota</taxon>
        <taxon>Actinomycetes</taxon>
        <taxon>Micromonosporales</taxon>
        <taxon>Micromonosporaceae</taxon>
        <taxon>Luedemannella</taxon>
    </lineage>
</organism>
<sequence>MTYDNLARPEEATIWRGGTPVFDRSDTVCVIGAGASGLVAIKNLREHGFAVDCYERETGVGGAWNWRHDRSPVYASTHLISSKPFTQFPDFPMPDSWPDYPHHSQVLAYLERYTEHFGLREHIWFGTEVTNVQPTEDGAWDVTIKGARGGGAARTQRYSAVVVANGHNWSPKLPSYEGLDGFSGEVIHAAAYKDAAQLRGRRVLVVGGGNTGADIAVEAAQQAARCWHSTRRGYWYLPKYVRGRPADQVSDAVLALGLPLRLRQWFVQRTVRNTVGDVTRFGMPAPDHRVFETHPIVNSQLVYYVGHGGITPVPDVARFDRTSVEFTDGRVAEPDLVVFATGYLPRFEFLAPDLLNVDGEGRPRLYLHAIPPHQPTLAVVGLLQPDSGVFALVHWQTQTIARWLRMRQTAPDKASQFWARHHREVGTPFAAAKMKRSTRHWFEVSHTVYLKALEKTLKELEVAR</sequence>
<keyword evidence="8" id="KW-1185">Reference proteome</keyword>
<name>A0ABN2JZ51_9ACTN</name>
<gene>
    <name evidence="7" type="ORF">GCM10009681_13990</name>
</gene>
<protein>
    <submittedName>
        <fullName evidence="7">NAD(P)-binding domain-containing protein</fullName>
    </submittedName>
</protein>
<dbReference type="SUPFAM" id="SSF51735">
    <property type="entry name" value="NAD(P)-binding Rossmann-fold domains"/>
    <property type="match status" value="1"/>
</dbReference>
<dbReference type="Gene3D" id="3.50.50.60">
    <property type="entry name" value="FAD/NAD(P)-binding domain"/>
    <property type="match status" value="1"/>
</dbReference>
<keyword evidence="3" id="KW-0285">Flavoprotein</keyword>
<dbReference type="PANTHER" id="PTHR23023">
    <property type="entry name" value="DIMETHYLANILINE MONOOXYGENASE"/>
    <property type="match status" value="1"/>
</dbReference>
<comment type="similarity">
    <text evidence="1">Belongs to the FMO family.</text>
</comment>
<evidence type="ECO:0000313" key="8">
    <source>
        <dbReference type="Proteomes" id="UP001500655"/>
    </source>
</evidence>
<dbReference type="PIRSF" id="PIRSF000332">
    <property type="entry name" value="FMO"/>
    <property type="match status" value="1"/>
</dbReference>
<dbReference type="InterPro" id="IPR036188">
    <property type="entry name" value="FAD/NAD-bd_sf"/>
</dbReference>
<accession>A0ABN2JZ51</accession>
<evidence type="ECO:0000256" key="6">
    <source>
        <dbReference type="ARBA" id="ARBA00023002"/>
    </source>
</evidence>
<comment type="similarity">
    <text evidence="2">Belongs to the FAD-binding monooxygenase family.</text>
</comment>
<evidence type="ECO:0000256" key="1">
    <source>
        <dbReference type="ARBA" id="ARBA00009183"/>
    </source>
</evidence>
<dbReference type="RefSeq" id="WP_344078108.1">
    <property type="nucleotide sequence ID" value="NZ_BAAALS010000005.1"/>
</dbReference>
<dbReference type="InterPro" id="IPR050346">
    <property type="entry name" value="FMO-like"/>
</dbReference>
<dbReference type="SUPFAM" id="SSF51905">
    <property type="entry name" value="FAD/NAD(P)-binding domain"/>
    <property type="match status" value="1"/>
</dbReference>
<comment type="caution">
    <text evidence="7">The sequence shown here is derived from an EMBL/GenBank/DDBJ whole genome shotgun (WGS) entry which is preliminary data.</text>
</comment>
<dbReference type="Proteomes" id="UP001500655">
    <property type="component" value="Unassembled WGS sequence"/>
</dbReference>